<dbReference type="AlphaFoldDB" id="A0A4P8HKV0"/>
<feature type="domain" description="SnoaL-like" evidence="1">
    <location>
        <begin position="8"/>
        <end position="97"/>
    </location>
</feature>
<organism evidence="2 5">
    <name type="scientific">Pseudoduganella umbonata</name>
    <dbReference type="NCBI Taxonomy" id="864828"/>
    <lineage>
        <taxon>Bacteria</taxon>
        <taxon>Pseudomonadati</taxon>
        <taxon>Pseudomonadota</taxon>
        <taxon>Betaproteobacteria</taxon>
        <taxon>Burkholderiales</taxon>
        <taxon>Oxalobacteraceae</taxon>
        <taxon>Telluria group</taxon>
        <taxon>Pseudoduganella</taxon>
    </lineage>
</organism>
<gene>
    <name evidence="3" type="ORF">FCL38_08115</name>
    <name evidence="2" type="ORF">FHS02_002020</name>
</gene>
<dbReference type="InterPro" id="IPR037401">
    <property type="entry name" value="SnoaL-like"/>
</dbReference>
<dbReference type="SUPFAM" id="SSF54427">
    <property type="entry name" value="NTF2-like"/>
    <property type="match status" value="1"/>
</dbReference>
<name>A0A4P8HKV0_9BURK</name>
<reference evidence="2 5" key="2">
    <citation type="submission" date="2020-08" db="EMBL/GenBank/DDBJ databases">
        <title>Genomic Encyclopedia of Type Strains, Phase III (KMG-III): the genomes of soil and plant-associated and newly described type strains.</title>
        <authorList>
            <person name="Whitman W."/>
        </authorList>
    </citation>
    <scope>NUCLEOTIDE SEQUENCE [LARGE SCALE GENOMIC DNA]</scope>
    <source>
        <strain evidence="2 5">CECT 7753</strain>
    </source>
</reference>
<dbReference type="EMBL" id="JACHXS010000003">
    <property type="protein sequence ID" value="MBB3221213.1"/>
    <property type="molecule type" value="Genomic_DNA"/>
</dbReference>
<protein>
    <submittedName>
        <fullName evidence="3">Nuclear transport factor 2 family protein</fullName>
    </submittedName>
</protein>
<dbReference type="InterPro" id="IPR032710">
    <property type="entry name" value="NTF2-like_dom_sf"/>
</dbReference>
<dbReference type="EMBL" id="CP040017">
    <property type="protein sequence ID" value="QCP10399.1"/>
    <property type="molecule type" value="Genomic_DNA"/>
</dbReference>
<dbReference type="Gene3D" id="3.10.450.50">
    <property type="match status" value="1"/>
</dbReference>
<evidence type="ECO:0000313" key="3">
    <source>
        <dbReference type="EMBL" id="QCP10399.1"/>
    </source>
</evidence>
<dbReference type="OrthoDB" id="8684708at2"/>
<evidence type="ECO:0000259" key="1">
    <source>
        <dbReference type="Pfam" id="PF12680"/>
    </source>
</evidence>
<keyword evidence="4" id="KW-1185">Reference proteome</keyword>
<proteinExistence type="predicted"/>
<dbReference type="RefSeq" id="WP_137313283.1">
    <property type="nucleotide sequence ID" value="NZ_CP040017.1"/>
</dbReference>
<accession>A0A4P8HKV0</accession>
<dbReference type="Proteomes" id="UP000584325">
    <property type="component" value="Unassembled WGS sequence"/>
</dbReference>
<dbReference type="Pfam" id="PF12680">
    <property type="entry name" value="SnoaL_2"/>
    <property type="match status" value="1"/>
</dbReference>
<evidence type="ECO:0000313" key="5">
    <source>
        <dbReference type="Proteomes" id="UP000584325"/>
    </source>
</evidence>
<dbReference type="Proteomes" id="UP000298763">
    <property type="component" value="Chromosome"/>
</dbReference>
<sequence>MIQLPDTVAAYVRAANDQDAARIAGCIVPDGTVRDEGKLHHGSEAIAAWARETATRYQSTIAPVAIDEAAGQCTLTATVSGNFPGSPATLAFHFNLRADGIAALEISA</sequence>
<evidence type="ECO:0000313" key="4">
    <source>
        <dbReference type="Proteomes" id="UP000298763"/>
    </source>
</evidence>
<reference evidence="3 4" key="1">
    <citation type="submission" date="2019-05" db="EMBL/GenBank/DDBJ databases">
        <title>Draft Genome Sequences of Six Type Strains of the Genus Massilia.</title>
        <authorList>
            <person name="Miess H."/>
            <person name="Frediansyhah A."/>
            <person name="Gross H."/>
        </authorList>
    </citation>
    <scope>NUCLEOTIDE SEQUENCE [LARGE SCALE GENOMIC DNA]</scope>
    <source>
        <strain evidence="3 4">DSMZ 26121</strain>
    </source>
</reference>
<evidence type="ECO:0000313" key="2">
    <source>
        <dbReference type="EMBL" id="MBB3221213.1"/>
    </source>
</evidence>